<comment type="caution">
    <text evidence="1">The sequence shown here is derived from an EMBL/GenBank/DDBJ whole genome shotgun (WGS) entry which is preliminary data.</text>
</comment>
<name>A0A0F9ISC6_9ZZZZ</name>
<dbReference type="EMBL" id="LAZR01018376">
    <property type="protein sequence ID" value="KKL96640.1"/>
    <property type="molecule type" value="Genomic_DNA"/>
</dbReference>
<evidence type="ECO:0000313" key="1">
    <source>
        <dbReference type="EMBL" id="KKL96640.1"/>
    </source>
</evidence>
<proteinExistence type="predicted"/>
<organism evidence="1">
    <name type="scientific">marine sediment metagenome</name>
    <dbReference type="NCBI Taxonomy" id="412755"/>
    <lineage>
        <taxon>unclassified sequences</taxon>
        <taxon>metagenomes</taxon>
        <taxon>ecological metagenomes</taxon>
    </lineage>
</organism>
<reference evidence="1" key="1">
    <citation type="journal article" date="2015" name="Nature">
        <title>Complex archaea that bridge the gap between prokaryotes and eukaryotes.</title>
        <authorList>
            <person name="Spang A."/>
            <person name="Saw J.H."/>
            <person name="Jorgensen S.L."/>
            <person name="Zaremba-Niedzwiedzka K."/>
            <person name="Martijn J."/>
            <person name="Lind A.E."/>
            <person name="van Eijk R."/>
            <person name="Schleper C."/>
            <person name="Guy L."/>
            <person name="Ettema T.J."/>
        </authorList>
    </citation>
    <scope>NUCLEOTIDE SEQUENCE</scope>
</reference>
<feature type="non-terminal residue" evidence="1">
    <location>
        <position position="1"/>
    </location>
</feature>
<sequence>PADIQLKEVPSGSNTNTADIDAIILHEGTISWASNGSPTVSEKDYTTDDSIPVMTAAGSLAAEGVGLVNTLIFKDTASASVTNAIASINSSIDGTSSEQISISANGGSNWTDVNNGDVTRPTAGTALWRRIVITRATIDKTDQVTEQAVKYNFY</sequence>
<gene>
    <name evidence="1" type="ORF">LCGC14_1842380</name>
</gene>
<accession>A0A0F9ISC6</accession>
<dbReference type="AlphaFoldDB" id="A0A0F9ISC6"/>
<protein>
    <submittedName>
        <fullName evidence="1">Uncharacterized protein</fullName>
    </submittedName>
</protein>